<proteinExistence type="inferred from homology"/>
<feature type="transmembrane region" description="Helical" evidence="7">
    <location>
        <begin position="43"/>
        <end position="66"/>
    </location>
</feature>
<name>A0AAW2L560_9LAMI</name>
<evidence type="ECO:0000259" key="8">
    <source>
        <dbReference type="Pfam" id="PF13839"/>
    </source>
</evidence>
<comment type="caution">
    <text evidence="10">The sequence shown here is derived from an EMBL/GenBank/DDBJ whole genome shotgun (WGS) entry which is preliminary data.</text>
</comment>
<dbReference type="GO" id="GO:0016020">
    <property type="term" value="C:membrane"/>
    <property type="evidence" value="ECO:0007669"/>
    <property type="project" value="UniProtKB-SubCell"/>
</dbReference>
<evidence type="ECO:0000256" key="2">
    <source>
        <dbReference type="ARBA" id="ARBA00007727"/>
    </source>
</evidence>
<comment type="subcellular location">
    <subcellularLocation>
        <location evidence="1">Membrane</location>
        <topology evidence="1">Single-pass membrane protein</topology>
    </subcellularLocation>
</comment>
<dbReference type="InterPro" id="IPR025846">
    <property type="entry name" value="TBL_N"/>
</dbReference>
<keyword evidence="4" id="KW-0735">Signal-anchor</keyword>
<evidence type="ECO:0000256" key="1">
    <source>
        <dbReference type="ARBA" id="ARBA00004167"/>
    </source>
</evidence>
<keyword evidence="6 7" id="KW-0472">Membrane</keyword>
<dbReference type="Pfam" id="PF14416">
    <property type="entry name" value="PMR5N"/>
    <property type="match status" value="1"/>
</dbReference>
<dbReference type="PANTHER" id="PTHR32285">
    <property type="entry name" value="PROTEIN TRICHOME BIREFRINGENCE-LIKE 9-RELATED"/>
    <property type="match status" value="1"/>
</dbReference>
<evidence type="ECO:0000313" key="10">
    <source>
        <dbReference type="EMBL" id="KAL0314416.1"/>
    </source>
</evidence>
<accession>A0AAW2L560</accession>
<keyword evidence="3 7" id="KW-0812">Transmembrane</keyword>
<dbReference type="AlphaFoldDB" id="A0AAW2L560"/>
<evidence type="ECO:0000256" key="5">
    <source>
        <dbReference type="ARBA" id="ARBA00022989"/>
    </source>
</evidence>
<evidence type="ECO:0000256" key="7">
    <source>
        <dbReference type="SAM" id="Phobius"/>
    </source>
</evidence>
<feature type="domain" description="Trichome birefringence-like C-terminal" evidence="8">
    <location>
        <begin position="199"/>
        <end position="388"/>
    </location>
</feature>
<dbReference type="GO" id="GO:0016413">
    <property type="term" value="F:O-acetyltransferase activity"/>
    <property type="evidence" value="ECO:0007669"/>
    <property type="project" value="InterPro"/>
</dbReference>
<dbReference type="GO" id="GO:0005794">
    <property type="term" value="C:Golgi apparatus"/>
    <property type="evidence" value="ECO:0007669"/>
    <property type="project" value="TreeGrafter"/>
</dbReference>
<dbReference type="Pfam" id="PF13839">
    <property type="entry name" value="PC-Esterase"/>
    <property type="match status" value="1"/>
</dbReference>
<reference evidence="10" key="1">
    <citation type="submission" date="2020-06" db="EMBL/GenBank/DDBJ databases">
        <authorList>
            <person name="Li T."/>
            <person name="Hu X."/>
            <person name="Zhang T."/>
            <person name="Song X."/>
            <person name="Zhang H."/>
            <person name="Dai N."/>
            <person name="Sheng W."/>
            <person name="Hou X."/>
            <person name="Wei L."/>
        </authorList>
    </citation>
    <scope>NUCLEOTIDE SEQUENCE</scope>
    <source>
        <strain evidence="10">G01</strain>
        <tissue evidence="10">Leaf</tissue>
    </source>
</reference>
<reference evidence="10" key="2">
    <citation type="journal article" date="2024" name="Plant">
        <title>Genomic evolution and insights into agronomic trait innovations of Sesamum species.</title>
        <authorList>
            <person name="Miao H."/>
            <person name="Wang L."/>
            <person name="Qu L."/>
            <person name="Liu H."/>
            <person name="Sun Y."/>
            <person name="Le M."/>
            <person name="Wang Q."/>
            <person name="Wei S."/>
            <person name="Zheng Y."/>
            <person name="Lin W."/>
            <person name="Duan Y."/>
            <person name="Cao H."/>
            <person name="Xiong S."/>
            <person name="Wang X."/>
            <person name="Wei L."/>
            <person name="Li C."/>
            <person name="Ma Q."/>
            <person name="Ju M."/>
            <person name="Zhao R."/>
            <person name="Li G."/>
            <person name="Mu C."/>
            <person name="Tian Q."/>
            <person name="Mei H."/>
            <person name="Zhang T."/>
            <person name="Gao T."/>
            <person name="Zhang H."/>
        </authorList>
    </citation>
    <scope>NUCLEOTIDE SEQUENCE</scope>
    <source>
        <strain evidence="10">G01</strain>
    </source>
</reference>
<evidence type="ECO:0000259" key="9">
    <source>
        <dbReference type="Pfam" id="PF14416"/>
    </source>
</evidence>
<dbReference type="EMBL" id="JACGWK010000015">
    <property type="protein sequence ID" value="KAL0314416.1"/>
    <property type="molecule type" value="Genomic_DNA"/>
</dbReference>
<feature type="domain" description="Trichome birefringence-like N-terminal" evidence="9">
    <location>
        <begin position="95"/>
        <end position="147"/>
    </location>
</feature>
<evidence type="ECO:0000256" key="4">
    <source>
        <dbReference type="ARBA" id="ARBA00022968"/>
    </source>
</evidence>
<dbReference type="InterPro" id="IPR029962">
    <property type="entry name" value="TBL"/>
</dbReference>
<keyword evidence="5 7" id="KW-1133">Transmembrane helix</keyword>
<evidence type="ECO:0000256" key="6">
    <source>
        <dbReference type="ARBA" id="ARBA00023136"/>
    </source>
</evidence>
<evidence type="ECO:0000256" key="3">
    <source>
        <dbReference type="ARBA" id="ARBA00022692"/>
    </source>
</evidence>
<sequence length="393" mass="44773">MDATVSRLYLDLMGHLRPAFKKVLKFIKFLAGNYSKSWTFQSFTALLMLGSLVCFLVVMGSSYFFMFPSSETVVETNQNQGSSNSSRSPDTLSKGCNVFDGRWVIDESYPLYNASECPFVERGFDCLSNGRKDTGYLKWRWKPNSCEIPRFDVHAVLELLRGKRVVFVGDSLSRTQWESMICMLLSGIEDKNSVIEVNAWSSAQTFAKRVKTVLKLDQLDDINREWIDSDILIFNSGHWWTPTKLFELGWYFQIGGRIKLGMSISNAFKTALATWQSWMENAVNPNRTHVFFRTFESTHWSTGSHQNCKVTKQPSLKTKGRQRSLISDAIINVVKNVAFPVKLLHVTPMGAFRSDAHVGSWSDNPSVPDCSHWCLPGVPDMWNELLFSFLLSQ</sequence>
<dbReference type="PANTHER" id="PTHR32285:SF63">
    <property type="entry name" value="OS01G0880400 PROTEIN"/>
    <property type="match status" value="1"/>
</dbReference>
<organism evidence="10">
    <name type="scientific">Sesamum angustifolium</name>
    <dbReference type="NCBI Taxonomy" id="2727405"/>
    <lineage>
        <taxon>Eukaryota</taxon>
        <taxon>Viridiplantae</taxon>
        <taxon>Streptophyta</taxon>
        <taxon>Embryophyta</taxon>
        <taxon>Tracheophyta</taxon>
        <taxon>Spermatophyta</taxon>
        <taxon>Magnoliopsida</taxon>
        <taxon>eudicotyledons</taxon>
        <taxon>Gunneridae</taxon>
        <taxon>Pentapetalae</taxon>
        <taxon>asterids</taxon>
        <taxon>lamiids</taxon>
        <taxon>Lamiales</taxon>
        <taxon>Pedaliaceae</taxon>
        <taxon>Sesamum</taxon>
    </lineage>
</organism>
<dbReference type="InterPro" id="IPR026057">
    <property type="entry name" value="TBL_C"/>
</dbReference>
<comment type="similarity">
    <text evidence="2">Belongs to the PC-esterase family. TBL subfamily.</text>
</comment>
<protein>
    <submittedName>
        <fullName evidence="10">Protein trichome berefringence-like 7</fullName>
    </submittedName>
</protein>
<gene>
    <name evidence="10" type="ORF">Sangu_2286000</name>
</gene>